<dbReference type="Proteomes" id="UP001443914">
    <property type="component" value="Unassembled WGS sequence"/>
</dbReference>
<dbReference type="Gene3D" id="1.25.10.10">
    <property type="entry name" value="Leucine-rich Repeat Variant"/>
    <property type="match status" value="1"/>
</dbReference>
<dbReference type="InterPro" id="IPR016024">
    <property type="entry name" value="ARM-type_fold"/>
</dbReference>
<evidence type="ECO:0008006" key="4">
    <source>
        <dbReference type="Google" id="ProtNLM"/>
    </source>
</evidence>
<evidence type="ECO:0000313" key="3">
    <source>
        <dbReference type="Proteomes" id="UP001443914"/>
    </source>
</evidence>
<organism evidence="2 3">
    <name type="scientific">Saponaria officinalis</name>
    <name type="common">Common soapwort</name>
    <name type="synonym">Lychnis saponaria</name>
    <dbReference type="NCBI Taxonomy" id="3572"/>
    <lineage>
        <taxon>Eukaryota</taxon>
        <taxon>Viridiplantae</taxon>
        <taxon>Streptophyta</taxon>
        <taxon>Embryophyta</taxon>
        <taxon>Tracheophyta</taxon>
        <taxon>Spermatophyta</taxon>
        <taxon>Magnoliopsida</taxon>
        <taxon>eudicotyledons</taxon>
        <taxon>Gunneridae</taxon>
        <taxon>Pentapetalae</taxon>
        <taxon>Caryophyllales</taxon>
        <taxon>Caryophyllaceae</taxon>
        <taxon>Caryophylleae</taxon>
        <taxon>Saponaria</taxon>
    </lineage>
</organism>
<comment type="caution">
    <text evidence="2">The sequence shown here is derived from an EMBL/GenBank/DDBJ whole genome shotgun (WGS) entry which is preliminary data.</text>
</comment>
<evidence type="ECO:0000313" key="2">
    <source>
        <dbReference type="EMBL" id="KAK9749579.1"/>
    </source>
</evidence>
<proteinExistence type="predicted"/>
<evidence type="ECO:0000256" key="1">
    <source>
        <dbReference type="SAM" id="MobiDB-lite"/>
    </source>
</evidence>
<dbReference type="GO" id="GO:0000070">
    <property type="term" value="P:mitotic sister chromatid segregation"/>
    <property type="evidence" value="ECO:0007669"/>
    <property type="project" value="TreeGrafter"/>
</dbReference>
<dbReference type="AlphaFoldDB" id="A0AAW1MU01"/>
<keyword evidence="3" id="KW-1185">Reference proteome</keyword>
<reference evidence="2" key="1">
    <citation type="submission" date="2024-03" db="EMBL/GenBank/DDBJ databases">
        <title>WGS assembly of Saponaria officinalis var. Norfolk2.</title>
        <authorList>
            <person name="Jenkins J."/>
            <person name="Shu S."/>
            <person name="Grimwood J."/>
            <person name="Barry K."/>
            <person name="Goodstein D."/>
            <person name="Schmutz J."/>
            <person name="Leebens-Mack J."/>
            <person name="Osbourn A."/>
        </authorList>
    </citation>
    <scope>NUCLEOTIDE SEQUENCE [LARGE SCALE GENOMIC DNA]</scope>
    <source>
        <strain evidence="2">JIC</strain>
    </source>
</reference>
<sequence length="1234" mass="137366">MEKRLRSSLQNSADSFLNSAIKISLKSSKPSIKTLIHSISPSSDLSTSLPISLHSSISSAINSFKTPSNPKTPPSPPSKKPRKSSRNPTSVDIENTHQKSLLHNLQTYAYIALICTKHPKKSFSPDDLFPAVRELHDNLILFESDTTLLSEISSLCEEWWKEELVGRELLISQFLPFLVSRSLTLRKKVDVHRVYVLREAFVLFDFEDESIEDLKLLLIRCVITPLYLKTEDGRRFIAFLFGLSSQLLKEVLAMIKSQIPFGRKSMLEAYGDILFRGWKSVDSDLKTEIEDGFLQGLIEAATLASSASFAASIRRVLGGFINQRTVVGVEKLLFRLAEPLVFRSLQVANSNVRQNALHLLLDLFPLEDPDASKEAKDTLLQKEFFLLEKLLKDDCPEVRVVAVEGCCRILHLFWEIIPSSTITKILTLIFDDMSHDISNDVRLSTLNGVIYLMGNPQAHEVFKVLLPRLGKMIFDPVLSIRIAVTDLLLLITDIRGFQFIKVVKLDVLLSTLANDQPSVAQKITQLLMPSYFPSKINVSEACSRVLTLIKRSPMAGARFCEFASSEGASSKSLMELTRVLIDVVLSPEKSDANYIKGIFVALGHLCRKLVCESSCREPLKELFSGEKLKGLLAVASLVDSQCALFDIVYVVSPAGVSGLLEECLNVVTNCSGLSMNSERQSEVRSAHKLVLTCNWFDSMFEAVSRLLQDTAIRCNDLFGIEIPREIVPSAKRKKSKLPKMSRKVKPVDVNGALGFTDTYQISAGIAWQIKDLLASETGRKAMFKSKPLKVVALALKIISEASIVHSLCCDFMDASLVDSYMALSLCMSLQSITVNDVDDHSSGDTETDSRKMPKETAMDETLHHLLSCTESLLNAGNLAKFGSLSSGCKLCSNWAIQIQGQEQPESHDDVVGSRSDDEGSPFGYRRKLLNFVKISTTILKYIVDASTMNPMSNNHQRCLNFTSAYLQNMISVFKRCFNGELKFQDTQLREIHVCLKSSFAYSAKLVNLVLASVDDDSPAPVEVYEVSNHLLDLIASTELHCGSSYAARLVTLAKLWLPDIILGLRSKCLLKPFSDGEMRVHPWLTILANLELHEIKRSASGEDDDEDEKPEGDGEFPAFEKLIGMLVQLVRINHEILDGFSLVVLLVSMTGLRSKEFGLVLGLVRFVFAKLVTTSDDAHLRKLNMTMAYVQELYPQVESLLGEADDGEGFEELLSIKALLEPVWLHSSETGDFE</sequence>
<dbReference type="GO" id="GO:0000796">
    <property type="term" value="C:condensin complex"/>
    <property type="evidence" value="ECO:0007669"/>
    <property type="project" value="TreeGrafter"/>
</dbReference>
<dbReference type="InterPro" id="IPR011989">
    <property type="entry name" value="ARM-like"/>
</dbReference>
<dbReference type="PANTHER" id="PTHR16199:SF4">
    <property type="entry name" value="CONDENSIN-2 COMPLEX SUBUNIT G2"/>
    <property type="match status" value="1"/>
</dbReference>
<dbReference type="Pfam" id="PF12422">
    <property type="entry name" value="Condensin2nSMC"/>
    <property type="match status" value="1"/>
</dbReference>
<dbReference type="PANTHER" id="PTHR16199">
    <property type="entry name" value="CONDENSIN-2 COMPLEX SUBUNIT G2"/>
    <property type="match status" value="1"/>
</dbReference>
<feature type="region of interest" description="Disordered" evidence="1">
    <location>
        <begin position="62"/>
        <end position="96"/>
    </location>
</feature>
<gene>
    <name evidence="2" type="ORF">RND81_02G135700</name>
</gene>
<protein>
    <recommendedName>
        <fullName evidence="4">Condensin-2 complex subunit G2</fullName>
    </recommendedName>
</protein>
<dbReference type="GO" id="GO:0005634">
    <property type="term" value="C:nucleus"/>
    <property type="evidence" value="ECO:0007669"/>
    <property type="project" value="InterPro"/>
</dbReference>
<dbReference type="SUPFAM" id="SSF48371">
    <property type="entry name" value="ARM repeat"/>
    <property type="match status" value="1"/>
</dbReference>
<dbReference type="EMBL" id="JBDFQZ010000002">
    <property type="protein sequence ID" value="KAK9749579.1"/>
    <property type="molecule type" value="Genomic_DNA"/>
</dbReference>
<name>A0AAW1MU01_SAPOF</name>
<accession>A0AAW1MU01</accession>
<dbReference type="InterPro" id="IPR024741">
    <property type="entry name" value="Condensin2_G2"/>
</dbReference>